<dbReference type="AlphaFoldDB" id="A0AAU4JZ54"/>
<keyword evidence="2" id="KW-0812">Transmembrane</keyword>
<dbReference type="KEGG" id="whr:OG579_15475"/>
<feature type="transmembrane region" description="Helical" evidence="2">
    <location>
        <begin position="100"/>
        <end position="125"/>
    </location>
</feature>
<dbReference type="Pfam" id="PF07332">
    <property type="entry name" value="Phage_holin_3_6"/>
    <property type="match status" value="1"/>
</dbReference>
<evidence type="ECO:0000256" key="2">
    <source>
        <dbReference type="SAM" id="Phobius"/>
    </source>
</evidence>
<evidence type="ECO:0000313" key="4">
    <source>
        <dbReference type="Proteomes" id="UP001432128"/>
    </source>
</evidence>
<evidence type="ECO:0000256" key="1">
    <source>
        <dbReference type="SAM" id="MobiDB-lite"/>
    </source>
</evidence>
<name>A0AAU4JZ54_9NOCA</name>
<protein>
    <submittedName>
        <fullName evidence="3">Phage holin family protein</fullName>
    </submittedName>
</protein>
<accession>A0AAU4JZ54</accession>
<sequence length="166" mass="17595">MSLDDRASDHVGRNVSSIPLSDPHNPAEQSIGGLVKDATSHMSTLVRAEVELAKTEIIGEVKKGAIGAGLFIVAAVVALYSSFFFFFFLAELLDEWLPRWAAFGIVFLILLVVAIVVGVIGYIVFKRVRAPKKTIDSAKALPSVLPGGDKGAPVDLPGGIGAAPRR</sequence>
<feature type="transmembrane region" description="Helical" evidence="2">
    <location>
        <begin position="64"/>
        <end position="88"/>
    </location>
</feature>
<keyword evidence="4" id="KW-1185">Reference proteome</keyword>
<dbReference type="Proteomes" id="UP001432128">
    <property type="component" value="Chromosome"/>
</dbReference>
<gene>
    <name evidence="3" type="ORF">OG579_15475</name>
</gene>
<dbReference type="EMBL" id="CP108021">
    <property type="protein sequence ID" value="WUM19112.1"/>
    <property type="molecule type" value="Genomic_DNA"/>
</dbReference>
<dbReference type="RefSeq" id="WP_328856672.1">
    <property type="nucleotide sequence ID" value="NZ_CP108021.1"/>
</dbReference>
<reference evidence="3 4" key="1">
    <citation type="submission" date="2022-10" db="EMBL/GenBank/DDBJ databases">
        <title>The complete genomes of actinobacterial strains from the NBC collection.</title>
        <authorList>
            <person name="Joergensen T.S."/>
            <person name="Alvarez Arevalo M."/>
            <person name="Sterndorff E.B."/>
            <person name="Faurdal D."/>
            <person name="Vuksanovic O."/>
            <person name="Mourched A.-S."/>
            <person name="Charusanti P."/>
            <person name="Shaw S."/>
            <person name="Blin K."/>
            <person name="Weber T."/>
        </authorList>
    </citation>
    <scope>NUCLEOTIDE SEQUENCE [LARGE SCALE GENOMIC DNA]</scope>
    <source>
        <strain evidence="3 4">NBC_00319</strain>
    </source>
</reference>
<organism evidence="3 4">
    <name type="scientific">Williamsia herbipolensis</name>
    <dbReference type="NCBI Taxonomy" id="1603258"/>
    <lineage>
        <taxon>Bacteria</taxon>
        <taxon>Bacillati</taxon>
        <taxon>Actinomycetota</taxon>
        <taxon>Actinomycetes</taxon>
        <taxon>Mycobacteriales</taxon>
        <taxon>Nocardiaceae</taxon>
        <taxon>Williamsia</taxon>
    </lineage>
</organism>
<evidence type="ECO:0000313" key="3">
    <source>
        <dbReference type="EMBL" id="WUM19112.1"/>
    </source>
</evidence>
<keyword evidence="2" id="KW-0472">Membrane</keyword>
<feature type="compositionally biased region" description="Basic and acidic residues" evidence="1">
    <location>
        <begin position="1"/>
        <end position="12"/>
    </location>
</feature>
<feature type="region of interest" description="Disordered" evidence="1">
    <location>
        <begin position="1"/>
        <end position="27"/>
    </location>
</feature>
<dbReference type="InterPro" id="IPR009937">
    <property type="entry name" value="Phage_holin_3_6"/>
</dbReference>
<keyword evidence="2" id="KW-1133">Transmembrane helix</keyword>
<proteinExistence type="predicted"/>